<organism evidence="2 3">
    <name type="scientific">Naematelia encephala</name>
    <dbReference type="NCBI Taxonomy" id="71784"/>
    <lineage>
        <taxon>Eukaryota</taxon>
        <taxon>Fungi</taxon>
        <taxon>Dikarya</taxon>
        <taxon>Basidiomycota</taxon>
        <taxon>Agaricomycotina</taxon>
        <taxon>Tremellomycetes</taxon>
        <taxon>Tremellales</taxon>
        <taxon>Naemateliaceae</taxon>
        <taxon>Naematelia</taxon>
    </lineage>
</organism>
<dbReference type="OrthoDB" id="3258237at2759"/>
<feature type="compositionally biased region" description="Low complexity" evidence="1">
    <location>
        <begin position="225"/>
        <end position="248"/>
    </location>
</feature>
<reference evidence="2 3" key="1">
    <citation type="submission" date="2016-07" db="EMBL/GenBank/DDBJ databases">
        <title>Pervasive Adenine N6-methylation of Active Genes in Fungi.</title>
        <authorList>
            <consortium name="DOE Joint Genome Institute"/>
            <person name="Mondo S.J."/>
            <person name="Dannebaum R.O."/>
            <person name="Kuo R.C."/>
            <person name="Labutti K."/>
            <person name="Haridas S."/>
            <person name="Kuo A."/>
            <person name="Salamov A."/>
            <person name="Ahrendt S.R."/>
            <person name="Lipzen A."/>
            <person name="Sullivan W."/>
            <person name="Andreopoulos W.B."/>
            <person name="Clum A."/>
            <person name="Lindquist E."/>
            <person name="Daum C."/>
            <person name="Ramamoorthy G.K."/>
            <person name="Gryganskyi A."/>
            <person name="Culley D."/>
            <person name="Magnuson J.K."/>
            <person name="James T.Y."/>
            <person name="O'Malley M.A."/>
            <person name="Stajich J.E."/>
            <person name="Spatafora J.W."/>
            <person name="Visel A."/>
            <person name="Grigoriev I.V."/>
        </authorList>
    </citation>
    <scope>NUCLEOTIDE SEQUENCE [LARGE SCALE GENOMIC DNA]</scope>
    <source>
        <strain evidence="2 3">68-887.2</strain>
    </source>
</reference>
<evidence type="ECO:0000256" key="1">
    <source>
        <dbReference type="SAM" id="MobiDB-lite"/>
    </source>
</evidence>
<gene>
    <name evidence="2" type="ORF">BCR39DRAFT_555928</name>
</gene>
<accession>A0A1Y2BLZ2</accession>
<feature type="region of interest" description="Disordered" evidence="1">
    <location>
        <begin position="170"/>
        <end position="248"/>
    </location>
</feature>
<proteinExistence type="predicted"/>
<sequence length="308" mass="32485">MATQTTTIDDTSPFIVYSSGGEWATDATLNTVMNASSATEAREPYYNHTYHNTPHDGDTATISFNGDGITAYGSMKQAHGYFQCILDGNYTLTQQGYSTVDVIPAEMCSFYDLTSGPHQLVLHNVPSLNASWQDPGFIGLTMAVDYLDISGIPIDADAYTASIAAETSGTATSESLASSTPSATTTSSSSPLPFSVPSPASHSSSTSTLPETLPVPPFSQIINPSTSNTSTSSRATLSSSQSTSSALTMTTSLQQSGISDLTTSGIPKIQQQSMPNLVLTSSSTPKSLESRALQVYMLLTIIMMYLPN</sequence>
<name>A0A1Y2BLZ2_9TREE</name>
<dbReference type="EMBL" id="MCFC01000001">
    <property type="protein sequence ID" value="ORY35794.1"/>
    <property type="molecule type" value="Genomic_DNA"/>
</dbReference>
<protein>
    <submittedName>
        <fullName evidence="2">Uncharacterized protein</fullName>
    </submittedName>
</protein>
<keyword evidence="3" id="KW-1185">Reference proteome</keyword>
<comment type="caution">
    <text evidence="2">The sequence shown here is derived from an EMBL/GenBank/DDBJ whole genome shotgun (WGS) entry which is preliminary data.</text>
</comment>
<evidence type="ECO:0000313" key="3">
    <source>
        <dbReference type="Proteomes" id="UP000193986"/>
    </source>
</evidence>
<feature type="compositionally biased region" description="Low complexity" evidence="1">
    <location>
        <begin position="170"/>
        <end position="212"/>
    </location>
</feature>
<dbReference type="InParanoid" id="A0A1Y2BLZ2"/>
<dbReference type="STRING" id="71784.A0A1Y2BLZ2"/>
<dbReference type="Gene3D" id="2.60.120.260">
    <property type="entry name" value="Galactose-binding domain-like"/>
    <property type="match status" value="1"/>
</dbReference>
<evidence type="ECO:0000313" key="2">
    <source>
        <dbReference type="EMBL" id="ORY35794.1"/>
    </source>
</evidence>
<dbReference type="AlphaFoldDB" id="A0A1Y2BLZ2"/>
<dbReference type="Proteomes" id="UP000193986">
    <property type="component" value="Unassembled WGS sequence"/>
</dbReference>